<dbReference type="Proteomes" id="UP000348942">
    <property type="component" value="Chromosome 1"/>
</dbReference>
<organism evidence="1 2">
    <name type="scientific">Vibrio algicola</name>
    <dbReference type="NCBI Taxonomy" id="2662262"/>
    <lineage>
        <taxon>Bacteria</taxon>
        <taxon>Pseudomonadati</taxon>
        <taxon>Pseudomonadota</taxon>
        <taxon>Gammaproteobacteria</taxon>
        <taxon>Vibrionales</taxon>
        <taxon>Vibrionaceae</taxon>
        <taxon>Vibrio</taxon>
    </lineage>
</organism>
<gene>
    <name evidence="1" type="ORF">GFB47_04770</name>
</gene>
<protein>
    <recommendedName>
        <fullName evidence="3">Phage protein</fullName>
    </recommendedName>
</protein>
<sequence>MKIIKRIYINNEYRQLASNLMVLELSAGGRCALTVEGEVEQGALVTIKLGVDDNIAQWFTGYVTKSNPAESGYSRIMVRELCYLLNSPLSVSIQHATFKDVLLRLTELTKIKFVLPEDADYLKTQISNFTAAGTGYQILKDAGRAFAIPDFCWFQQTGPFVWCGSYEHSLWADKPVTIPVEVSDLSKGSNFLKTVVIPSLRPGVIVNNQRITKVTIEDDAMTLEWVPKQNQKTNTQRQIEQDYPELAAGFHLPKFGVVVAVADKAKAGQMNDPYRPRFAVDVQLLDENNAEDKAVPIYKALPLPVMFGGAEAGNLATPCEGTIVELGFAYGRPDKAFVRTVLGMNWTLPDIAPDEQLQQQRAEVFKRIGANGDQTDSTDQTKTEQAFIKHDEADRYFAEFGESNTEVLGNSIENIGGMKVIEALGTLNLLAGDNMELGAIGNMHIASGGELVQAIGKLRDVVVAQDDMLKIMGNRLETIEKDWEATAKNMRFTADLITMNGGKGVVQGDCICSFTGLPHSDLSATVKAGK</sequence>
<evidence type="ECO:0008006" key="3">
    <source>
        <dbReference type="Google" id="ProtNLM"/>
    </source>
</evidence>
<dbReference type="SUPFAM" id="SSF69255">
    <property type="entry name" value="gp5 N-terminal domain-like"/>
    <property type="match status" value="1"/>
</dbReference>
<proteinExistence type="predicted"/>
<dbReference type="AlphaFoldDB" id="A0A5Q0TFT2"/>
<evidence type="ECO:0000313" key="2">
    <source>
        <dbReference type="Proteomes" id="UP000348942"/>
    </source>
</evidence>
<evidence type="ECO:0000313" key="1">
    <source>
        <dbReference type="EMBL" id="QGA64775.1"/>
    </source>
</evidence>
<accession>A0A5Q0TFT2</accession>
<name>A0A5Q0TFT2_9VIBR</name>
<dbReference type="RefSeq" id="WP_153446926.1">
    <property type="nucleotide sequence ID" value="NZ_CP045699.1"/>
</dbReference>
<dbReference type="EMBL" id="CP045699">
    <property type="protein sequence ID" value="QGA64775.1"/>
    <property type="molecule type" value="Genomic_DNA"/>
</dbReference>
<reference evidence="1 2" key="1">
    <citation type="submission" date="2019-10" db="EMBL/GenBank/DDBJ databases">
        <title>Vibrio sp. nov., isolated from Coralline algae surface.</title>
        <authorList>
            <person name="Geng Y."/>
            <person name="Zhang X."/>
        </authorList>
    </citation>
    <scope>NUCLEOTIDE SEQUENCE [LARGE SCALE GENOMIC DNA]</scope>
    <source>
        <strain evidence="1 2">SM1977</strain>
    </source>
</reference>
<keyword evidence="2" id="KW-1185">Reference proteome</keyword>
<dbReference type="SUPFAM" id="SSF69349">
    <property type="entry name" value="Phage fibre proteins"/>
    <property type="match status" value="1"/>
</dbReference>